<dbReference type="AlphaFoldDB" id="A0A5C3LGZ1"/>
<accession>A0A5C3LGZ1</accession>
<sequence length="237" mass="26237">MIKSVIKIPPSVVDWYGVRQESEEMSVAVLQQLRIAMKRDETQSMPHWSGPEKVALVSRIVEGSTMSHTITQKPSETIVAHQEGHADCPMPLNRRCEWFQGVGPPSSPGMERKLKGRAFRGSRNNCEPGSRKVAKQSKPSPFGTKWTACGHQGRYVITAMRCDLIEWLVDDARGRVKHGEDVEAATKPCWELLVDLSRNRGATDEKSKSSLGQCNRCDSRINGRGVIGGPWAIASEG</sequence>
<protein>
    <submittedName>
        <fullName evidence="1">Uncharacterized protein</fullName>
    </submittedName>
</protein>
<evidence type="ECO:0000313" key="2">
    <source>
        <dbReference type="Proteomes" id="UP000307440"/>
    </source>
</evidence>
<reference evidence="1 2" key="1">
    <citation type="journal article" date="2019" name="Nat. Ecol. Evol.">
        <title>Megaphylogeny resolves global patterns of mushroom evolution.</title>
        <authorList>
            <person name="Varga T."/>
            <person name="Krizsan K."/>
            <person name="Foldi C."/>
            <person name="Dima B."/>
            <person name="Sanchez-Garcia M."/>
            <person name="Sanchez-Ramirez S."/>
            <person name="Szollosi G.J."/>
            <person name="Szarkandi J.G."/>
            <person name="Papp V."/>
            <person name="Albert L."/>
            <person name="Andreopoulos W."/>
            <person name="Angelini C."/>
            <person name="Antonin V."/>
            <person name="Barry K.W."/>
            <person name="Bougher N.L."/>
            <person name="Buchanan P."/>
            <person name="Buyck B."/>
            <person name="Bense V."/>
            <person name="Catcheside P."/>
            <person name="Chovatia M."/>
            <person name="Cooper J."/>
            <person name="Damon W."/>
            <person name="Desjardin D."/>
            <person name="Finy P."/>
            <person name="Geml J."/>
            <person name="Haridas S."/>
            <person name="Hughes K."/>
            <person name="Justo A."/>
            <person name="Karasinski D."/>
            <person name="Kautmanova I."/>
            <person name="Kiss B."/>
            <person name="Kocsube S."/>
            <person name="Kotiranta H."/>
            <person name="LaButti K.M."/>
            <person name="Lechner B.E."/>
            <person name="Liimatainen K."/>
            <person name="Lipzen A."/>
            <person name="Lukacs Z."/>
            <person name="Mihaltcheva S."/>
            <person name="Morgado L.N."/>
            <person name="Niskanen T."/>
            <person name="Noordeloos M.E."/>
            <person name="Ohm R.A."/>
            <person name="Ortiz-Santana B."/>
            <person name="Ovrebo C."/>
            <person name="Racz N."/>
            <person name="Riley R."/>
            <person name="Savchenko A."/>
            <person name="Shiryaev A."/>
            <person name="Soop K."/>
            <person name="Spirin V."/>
            <person name="Szebenyi C."/>
            <person name="Tomsovsky M."/>
            <person name="Tulloss R.E."/>
            <person name="Uehling J."/>
            <person name="Grigoriev I.V."/>
            <person name="Vagvolgyi C."/>
            <person name="Papp T."/>
            <person name="Martin F.M."/>
            <person name="Miettinen O."/>
            <person name="Hibbett D.S."/>
            <person name="Nagy L.G."/>
        </authorList>
    </citation>
    <scope>NUCLEOTIDE SEQUENCE [LARGE SCALE GENOMIC DNA]</scope>
    <source>
        <strain evidence="1 2">CBS 121175</strain>
    </source>
</reference>
<gene>
    <name evidence="1" type="ORF">FA15DRAFT_653300</name>
</gene>
<keyword evidence="2" id="KW-1185">Reference proteome</keyword>
<evidence type="ECO:0000313" key="1">
    <source>
        <dbReference type="EMBL" id="TFK27791.1"/>
    </source>
</evidence>
<proteinExistence type="predicted"/>
<organism evidence="1 2">
    <name type="scientific">Coprinopsis marcescibilis</name>
    <name type="common">Agaric fungus</name>
    <name type="synonym">Psathyrella marcescibilis</name>
    <dbReference type="NCBI Taxonomy" id="230819"/>
    <lineage>
        <taxon>Eukaryota</taxon>
        <taxon>Fungi</taxon>
        <taxon>Dikarya</taxon>
        <taxon>Basidiomycota</taxon>
        <taxon>Agaricomycotina</taxon>
        <taxon>Agaricomycetes</taxon>
        <taxon>Agaricomycetidae</taxon>
        <taxon>Agaricales</taxon>
        <taxon>Agaricineae</taxon>
        <taxon>Psathyrellaceae</taxon>
        <taxon>Coprinopsis</taxon>
    </lineage>
</organism>
<dbReference type="Proteomes" id="UP000307440">
    <property type="component" value="Unassembled WGS sequence"/>
</dbReference>
<name>A0A5C3LGZ1_COPMA</name>
<dbReference type="EMBL" id="ML210161">
    <property type="protein sequence ID" value="TFK27791.1"/>
    <property type="molecule type" value="Genomic_DNA"/>
</dbReference>